<feature type="region of interest" description="Disordered" evidence="1">
    <location>
        <begin position="604"/>
        <end position="655"/>
    </location>
</feature>
<evidence type="ECO:0000256" key="1">
    <source>
        <dbReference type="SAM" id="MobiDB-lite"/>
    </source>
</evidence>
<feature type="compositionally biased region" description="Basic and acidic residues" evidence="1">
    <location>
        <begin position="616"/>
        <end position="634"/>
    </location>
</feature>
<dbReference type="OMA" id="CYGANDS"/>
<reference evidence="2" key="2">
    <citation type="submission" date="2021-03" db="UniProtKB">
        <authorList>
            <consortium name="EnsemblPlants"/>
        </authorList>
    </citation>
    <scope>IDENTIFICATION</scope>
</reference>
<keyword evidence="3" id="KW-1185">Reference proteome</keyword>
<accession>A0A803M1G2</accession>
<feature type="compositionally biased region" description="Polar residues" evidence="1">
    <location>
        <begin position="551"/>
        <end position="564"/>
    </location>
</feature>
<feature type="compositionally biased region" description="Polar residues" evidence="1">
    <location>
        <begin position="144"/>
        <end position="153"/>
    </location>
</feature>
<sequence>MDETQKMTALKKAYAEIILNTAKEAAARIMASERKSQQFHHDLNCTKEEALRLLLRQKQTMDAKGLEFVVMEMKFWPVGANFCFGFEDTIEDRLTLCINEVEMKSLNQQRRIEELEAQLQEAEDIVSNLRVELNEAHMKLEEVANNQTKNSPDTTERDDHCEEGTEQPENGLSEAVSVAQTISLDISANGHYVSENSLAEFGYSGDPVVPSIIMRSKKPELYRNGCTQRIRAYEGSLINGHFSLSGESDDLKNEKAISEDKESEGMYMAPVVADTTFSSGKKPFDNQEVKHVDKGSSFGHELKSRCRGRKRAVRHRKRNASTPNTIPHLANETLTNLSKSQPCLTSFLDMHDSSDEHKETLPHSPSILQSSVSEMGVLSEHVATARGDETEVRVVVANEDTDVASSLNLIKQQSGSGDCLNVSSSKHDLKSSSMLQALKPRCHGRKRAVRCSRRRDLSAFSVIPLLANETLSNLSNSQPCLTSSHEMHVTSDGSDDIDKDTLPNSSSILHSSVSEISEHVATTRGDDTEVRIDVVDEDTDVATSLNLIKQQSGSGDCLNVPSSKQDLEMNNSSSVNLNSTLLEAGNVFSSPPPKDRVLKYTFQRKRKKESVSGDDSSLHQESPLKRITVKKQDGDLEPPESSAVSETSRDSRRMAQVARQLISLSEKKWWK</sequence>
<name>A0A803M1G2_CHEQI</name>
<evidence type="ECO:0000313" key="2">
    <source>
        <dbReference type="EnsemblPlants" id="AUR62021794-RA:cds"/>
    </source>
</evidence>
<feature type="region of interest" description="Disordered" evidence="1">
    <location>
        <begin position="551"/>
        <end position="571"/>
    </location>
</feature>
<dbReference type="EnsemblPlants" id="AUR62021794-RA">
    <property type="protein sequence ID" value="AUR62021794-RA:cds"/>
    <property type="gene ID" value="AUR62021794"/>
</dbReference>
<feature type="region of interest" description="Disordered" evidence="1">
    <location>
        <begin position="144"/>
        <end position="171"/>
    </location>
</feature>
<proteinExistence type="predicted"/>
<dbReference type="AlphaFoldDB" id="A0A803M1G2"/>
<organism evidence="2 3">
    <name type="scientific">Chenopodium quinoa</name>
    <name type="common">Quinoa</name>
    <dbReference type="NCBI Taxonomy" id="63459"/>
    <lineage>
        <taxon>Eukaryota</taxon>
        <taxon>Viridiplantae</taxon>
        <taxon>Streptophyta</taxon>
        <taxon>Embryophyta</taxon>
        <taxon>Tracheophyta</taxon>
        <taxon>Spermatophyta</taxon>
        <taxon>Magnoliopsida</taxon>
        <taxon>eudicotyledons</taxon>
        <taxon>Gunneridae</taxon>
        <taxon>Pentapetalae</taxon>
        <taxon>Caryophyllales</taxon>
        <taxon>Chenopodiaceae</taxon>
        <taxon>Chenopodioideae</taxon>
        <taxon>Atripliceae</taxon>
        <taxon>Chenopodium</taxon>
    </lineage>
</organism>
<reference evidence="2" key="1">
    <citation type="journal article" date="2017" name="Nature">
        <title>The genome of Chenopodium quinoa.</title>
        <authorList>
            <person name="Jarvis D.E."/>
            <person name="Ho Y.S."/>
            <person name="Lightfoot D.J."/>
            <person name="Schmoeckel S.M."/>
            <person name="Li B."/>
            <person name="Borm T.J.A."/>
            <person name="Ohyanagi H."/>
            <person name="Mineta K."/>
            <person name="Michell C.T."/>
            <person name="Saber N."/>
            <person name="Kharbatia N.M."/>
            <person name="Rupper R.R."/>
            <person name="Sharp A.R."/>
            <person name="Dally N."/>
            <person name="Boughton B.A."/>
            <person name="Woo Y.H."/>
            <person name="Gao G."/>
            <person name="Schijlen E.G.W.M."/>
            <person name="Guo X."/>
            <person name="Momin A.A."/>
            <person name="Negrao S."/>
            <person name="Al-Babili S."/>
            <person name="Gehring C."/>
            <person name="Roessner U."/>
            <person name="Jung C."/>
            <person name="Murphy K."/>
            <person name="Arold S.T."/>
            <person name="Gojobori T."/>
            <person name="van der Linden C.G."/>
            <person name="van Loo E.N."/>
            <person name="Jellen E.N."/>
            <person name="Maughan P.J."/>
            <person name="Tester M."/>
        </authorList>
    </citation>
    <scope>NUCLEOTIDE SEQUENCE [LARGE SCALE GENOMIC DNA]</scope>
    <source>
        <strain evidence="2">cv. PI 614886</strain>
    </source>
</reference>
<dbReference type="PANTHER" id="PTHR34778:SF2">
    <property type="entry name" value="OS02G0580700 PROTEIN"/>
    <property type="match status" value="1"/>
</dbReference>
<protein>
    <submittedName>
        <fullName evidence="2">Uncharacterized protein</fullName>
    </submittedName>
</protein>
<dbReference type="PANTHER" id="PTHR34778">
    <property type="entry name" value="OS02G0580700 PROTEIN"/>
    <property type="match status" value="1"/>
</dbReference>
<dbReference type="Proteomes" id="UP000596660">
    <property type="component" value="Unplaced"/>
</dbReference>
<feature type="compositionally biased region" description="Basic and acidic residues" evidence="1">
    <location>
        <begin position="154"/>
        <end position="163"/>
    </location>
</feature>
<evidence type="ECO:0000313" key="3">
    <source>
        <dbReference type="Proteomes" id="UP000596660"/>
    </source>
</evidence>
<dbReference type="Gramene" id="AUR62021794-RA">
    <property type="protein sequence ID" value="AUR62021794-RA:cds"/>
    <property type="gene ID" value="AUR62021794"/>
</dbReference>